<feature type="signal peptide" evidence="2">
    <location>
        <begin position="1"/>
        <end position="22"/>
    </location>
</feature>
<dbReference type="STRING" id="321267.SHM7688_02269"/>
<evidence type="ECO:0000256" key="1">
    <source>
        <dbReference type="SAM" id="MobiDB-lite"/>
    </source>
</evidence>
<feature type="chain" id="PRO_5006062524" description="ATPases of the AAA+ class" evidence="2">
    <location>
        <begin position="23"/>
        <end position="132"/>
    </location>
</feature>
<proteinExistence type="predicted"/>
<dbReference type="OrthoDB" id="7308154at2"/>
<dbReference type="AlphaFoldDB" id="A0A0P1FEN3"/>
<evidence type="ECO:0000313" key="4">
    <source>
        <dbReference type="Proteomes" id="UP000054823"/>
    </source>
</evidence>
<name>A0A0P1FEN3_9RHOB</name>
<gene>
    <name evidence="3" type="ORF">SHM7688_02269</name>
</gene>
<dbReference type="Proteomes" id="UP000054823">
    <property type="component" value="Unassembled WGS sequence"/>
</dbReference>
<protein>
    <recommendedName>
        <fullName evidence="5">ATPases of the AAA+ class</fullName>
    </recommendedName>
</protein>
<sequence>MRHLRILALVAAVAMPVTVATAQESAEGRSLMEEGMRLFFEGLQEEMAPTLEGLQGLMLEIGPELQSFMAEMGPKLGAVMSKVDDWSQYQAPEILPNGDIIIRKKPEERAPEAPQQGPQDSHTDSDTPGVEL</sequence>
<dbReference type="RefSeq" id="WP_058240235.1">
    <property type="nucleotide sequence ID" value="NZ_CYPW01000024.1"/>
</dbReference>
<evidence type="ECO:0008006" key="5">
    <source>
        <dbReference type="Google" id="ProtNLM"/>
    </source>
</evidence>
<keyword evidence="4" id="KW-1185">Reference proteome</keyword>
<reference evidence="3 4" key="1">
    <citation type="submission" date="2015-09" db="EMBL/GenBank/DDBJ databases">
        <authorList>
            <consortium name="Swine Surveillance"/>
        </authorList>
    </citation>
    <scope>NUCLEOTIDE SEQUENCE [LARGE SCALE GENOMIC DNA]</scope>
    <source>
        <strain evidence="3 4">CECT 7688</strain>
    </source>
</reference>
<evidence type="ECO:0000313" key="3">
    <source>
        <dbReference type="EMBL" id="CUH52822.1"/>
    </source>
</evidence>
<evidence type="ECO:0000256" key="2">
    <source>
        <dbReference type="SAM" id="SignalP"/>
    </source>
</evidence>
<organism evidence="3 4">
    <name type="scientific">Shimia marina</name>
    <dbReference type="NCBI Taxonomy" id="321267"/>
    <lineage>
        <taxon>Bacteria</taxon>
        <taxon>Pseudomonadati</taxon>
        <taxon>Pseudomonadota</taxon>
        <taxon>Alphaproteobacteria</taxon>
        <taxon>Rhodobacterales</taxon>
        <taxon>Roseobacteraceae</taxon>
    </lineage>
</organism>
<feature type="region of interest" description="Disordered" evidence="1">
    <location>
        <begin position="97"/>
        <end position="132"/>
    </location>
</feature>
<accession>A0A0P1FEN3</accession>
<feature type="compositionally biased region" description="Basic and acidic residues" evidence="1">
    <location>
        <begin position="101"/>
        <end position="111"/>
    </location>
</feature>
<keyword evidence="2" id="KW-0732">Signal</keyword>
<dbReference type="EMBL" id="CYPW01000024">
    <property type="protein sequence ID" value="CUH52822.1"/>
    <property type="molecule type" value="Genomic_DNA"/>
</dbReference>